<name>A0A1F6A449_9BACT</name>
<comment type="caution">
    <text evidence="2">The sequence shown here is derived from an EMBL/GenBank/DDBJ whole genome shotgun (WGS) entry which is preliminary data.</text>
</comment>
<gene>
    <name evidence="2" type="ORF">A2721_02870</name>
</gene>
<proteinExistence type="predicted"/>
<keyword evidence="1" id="KW-0472">Membrane</keyword>
<organism evidence="2 3">
    <name type="scientific">Candidatus Gottesmanbacteria bacterium RIFCSPHIGHO2_01_FULL_47_48</name>
    <dbReference type="NCBI Taxonomy" id="1798381"/>
    <lineage>
        <taxon>Bacteria</taxon>
        <taxon>Candidatus Gottesmaniibacteriota</taxon>
    </lineage>
</organism>
<dbReference type="AlphaFoldDB" id="A0A1F6A449"/>
<feature type="transmembrane region" description="Helical" evidence="1">
    <location>
        <begin position="41"/>
        <end position="61"/>
    </location>
</feature>
<feature type="transmembrane region" description="Helical" evidence="1">
    <location>
        <begin position="7"/>
        <end position="29"/>
    </location>
</feature>
<sequence>MAIDPDWFAIFEAVCINVASTLLGAVIVGPNLPGASFETQIVILTGDVFMGIVLLLIAFRLRKLSKGRKK</sequence>
<evidence type="ECO:0000313" key="3">
    <source>
        <dbReference type="Proteomes" id="UP000177871"/>
    </source>
</evidence>
<keyword evidence="1" id="KW-0812">Transmembrane</keyword>
<dbReference type="EMBL" id="MFJK01000007">
    <property type="protein sequence ID" value="OGG19443.1"/>
    <property type="molecule type" value="Genomic_DNA"/>
</dbReference>
<evidence type="ECO:0000313" key="2">
    <source>
        <dbReference type="EMBL" id="OGG19443.1"/>
    </source>
</evidence>
<evidence type="ECO:0000256" key="1">
    <source>
        <dbReference type="SAM" id="Phobius"/>
    </source>
</evidence>
<reference evidence="2 3" key="1">
    <citation type="journal article" date="2016" name="Nat. Commun.">
        <title>Thousands of microbial genomes shed light on interconnected biogeochemical processes in an aquifer system.</title>
        <authorList>
            <person name="Anantharaman K."/>
            <person name="Brown C.T."/>
            <person name="Hug L.A."/>
            <person name="Sharon I."/>
            <person name="Castelle C.J."/>
            <person name="Probst A.J."/>
            <person name="Thomas B.C."/>
            <person name="Singh A."/>
            <person name="Wilkins M.J."/>
            <person name="Karaoz U."/>
            <person name="Brodie E.L."/>
            <person name="Williams K.H."/>
            <person name="Hubbard S.S."/>
            <person name="Banfield J.F."/>
        </authorList>
    </citation>
    <scope>NUCLEOTIDE SEQUENCE [LARGE SCALE GENOMIC DNA]</scope>
</reference>
<keyword evidence="1" id="KW-1133">Transmembrane helix</keyword>
<accession>A0A1F6A449</accession>
<protein>
    <submittedName>
        <fullName evidence="2">Uncharacterized protein</fullName>
    </submittedName>
</protein>
<dbReference type="Proteomes" id="UP000177871">
    <property type="component" value="Unassembled WGS sequence"/>
</dbReference>